<keyword evidence="1" id="KW-0560">Oxidoreductase</keyword>
<dbReference type="GO" id="GO:0005739">
    <property type="term" value="C:mitochondrion"/>
    <property type="evidence" value="ECO:0007669"/>
    <property type="project" value="TreeGrafter"/>
</dbReference>
<dbReference type="Gene3D" id="3.40.50.80">
    <property type="entry name" value="Nucleotide-binding domain of ferredoxin-NADP reductase (FNR) module"/>
    <property type="match status" value="1"/>
</dbReference>
<dbReference type="PANTHER" id="PTHR46505">
    <property type="entry name" value="OXIDOREDUCTASE NAD-BINDING DOMAIN-CONTAINING PROTEIN 1"/>
    <property type="match status" value="1"/>
</dbReference>
<dbReference type="SUPFAM" id="SSF52343">
    <property type="entry name" value="Ferredoxin reductase-like, C-terminal NADP-linked domain"/>
    <property type="match status" value="1"/>
</dbReference>
<evidence type="ECO:0000256" key="2">
    <source>
        <dbReference type="ARBA" id="ARBA00023027"/>
    </source>
</evidence>
<dbReference type="AlphaFoldDB" id="A0A1B7NLX2"/>
<evidence type="ECO:0008006" key="5">
    <source>
        <dbReference type="Google" id="ProtNLM"/>
    </source>
</evidence>
<dbReference type="GO" id="GO:0016491">
    <property type="term" value="F:oxidoreductase activity"/>
    <property type="evidence" value="ECO:0007669"/>
    <property type="project" value="UniProtKB-KW"/>
</dbReference>
<gene>
    <name evidence="3" type="ORF">ACJ72_07885</name>
</gene>
<dbReference type="PANTHER" id="PTHR46505:SF1">
    <property type="entry name" value="OXIDOREDUCTASE NAD-BINDING DOMAIN-CONTAINING PROTEIN 1"/>
    <property type="match status" value="1"/>
</dbReference>
<dbReference type="InterPro" id="IPR052128">
    <property type="entry name" value="Oxidoreductase_NAD-binding"/>
</dbReference>
<sequence>MEEPYIELAVQESPSNPPAAWLWRPQGEILGQELVVRVGGSFVWPPPDIPLADIGRAVFVAGGVGINPLISMLSYIFKSRPTLPHSSTIHLLYSTRLPTIPGNGEDISKHLDQILFLSRLRNILDSQQQKQHGHTHHGGDEILQLHLHLHITNLHEIPQNPPSNFALYNRRISTLDLHEVIGGKREAVRDLCNSKGGRTVCYICGPPDMTDKFVADAEGVLGAGVGRDKSVFFEKWW</sequence>
<accession>A0A1B7NLX2</accession>
<dbReference type="EMBL" id="LGUA01002028">
    <property type="protein sequence ID" value="OAX77813.1"/>
    <property type="molecule type" value="Genomic_DNA"/>
</dbReference>
<organism evidence="3 4">
    <name type="scientific">Emergomyces africanus</name>
    <dbReference type="NCBI Taxonomy" id="1955775"/>
    <lineage>
        <taxon>Eukaryota</taxon>
        <taxon>Fungi</taxon>
        <taxon>Dikarya</taxon>
        <taxon>Ascomycota</taxon>
        <taxon>Pezizomycotina</taxon>
        <taxon>Eurotiomycetes</taxon>
        <taxon>Eurotiomycetidae</taxon>
        <taxon>Onygenales</taxon>
        <taxon>Ajellomycetaceae</taxon>
        <taxon>Emergomyces</taxon>
    </lineage>
</organism>
<protein>
    <recommendedName>
        <fullName evidence="5">Ferric reductase NAD binding domain-containing protein</fullName>
    </recommendedName>
</protein>
<dbReference type="CDD" id="cd00322">
    <property type="entry name" value="FNR_like"/>
    <property type="match status" value="1"/>
</dbReference>
<dbReference type="Proteomes" id="UP000091918">
    <property type="component" value="Unassembled WGS sequence"/>
</dbReference>
<dbReference type="InterPro" id="IPR039261">
    <property type="entry name" value="FNR_nucleotide-bd"/>
</dbReference>
<evidence type="ECO:0000313" key="4">
    <source>
        <dbReference type="Proteomes" id="UP000091918"/>
    </source>
</evidence>
<dbReference type="OrthoDB" id="436496at2759"/>
<proteinExistence type="predicted"/>
<name>A0A1B7NLX2_9EURO</name>
<dbReference type="STRING" id="1658172.A0A1B7NLX2"/>
<evidence type="ECO:0000256" key="1">
    <source>
        <dbReference type="ARBA" id="ARBA00023002"/>
    </source>
</evidence>
<comment type="caution">
    <text evidence="3">The sequence shown here is derived from an EMBL/GenBank/DDBJ whole genome shotgun (WGS) entry which is preliminary data.</text>
</comment>
<reference evidence="3 4" key="1">
    <citation type="submission" date="2015-07" db="EMBL/GenBank/DDBJ databases">
        <title>Emmonsia species relationships and genome sequence.</title>
        <authorList>
            <person name="Cuomo C.A."/>
            <person name="Schwartz I.S."/>
            <person name="Kenyon C."/>
            <person name="de Hoog G.S."/>
            <person name="Govender N.P."/>
            <person name="Botha A."/>
            <person name="Moreno L."/>
            <person name="de Vries M."/>
            <person name="Munoz J.F."/>
            <person name="Stielow J.B."/>
        </authorList>
    </citation>
    <scope>NUCLEOTIDE SEQUENCE [LARGE SCALE GENOMIC DNA]</scope>
    <source>
        <strain evidence="3 4">CBS 136260</strain>
    </source>
</reference>
<evidence type="ECO:0000313" key="3">
    <source>
        <dbReference type="EMBL" id="OAX77813.1"/>
    </source>
</evidence>
<keyword evidence="2" id="KW-0520">NAD</keyword>
<keyword evidence="4" id="KW-1185">Reference proteome</keyword>